<proteinExistence type="inferred from homology"/>
<dbReference type="InterPro" id="IPR020568">
    <property type="entry name" value="Ribosomal_Su5_D2-typ_SF"/>
</dbReference>
<dbReference type="Gene3D" id="3.30.230.10">
    <property type="match status" value="1"/>
</dbReference>
<evidence type="ECO:0000256" key="3">
    <source>
        <dbReference type="ARBA" id="ARBA00023274"/>
    </source>
</evidence>
<evidence type="ECO:0000256" key="5">
    <source>
        <dbReference type="RuleBase" id="RU003823"/>
    </source>
</evidence>
<dbReference type="PROSITE" id="PS50881">
    <property type="entry name" value="S5_DSRBD"/>
    <property type="match status" value="1"/>
</dbReference>
<dbReference type="SUPFAM" id="SSF54768">
    <property type="entry name" value="dsRNA-binding domain-like"/>
    <property type="match status" value="1"/>
</dbReference>
<dbReference type="InterPro" id="IPR000851">
    <property type="entry name" value="Ribosomal_uS5"/>
</dbReference>
<dbReference type="Gene3D" id="3.30.160.20">
    <property type="match status" value="1"/>
</dbReference>
<dbReference type="PANTHER" id="PTHR48277:SF1">
    <property type="entry name" value="MITOCHONDRIAL RIBOSOMAL PROTEIN S5"/>
    <property type="match status" value="1"/>
</dbReference>
<evidence type="ECO:0000256" key="4">
    <source>
        <dbReference type="PROSITE-ProRule" id="PRU00268"/>
    </source>
</evidence>
<dbReference type="InterPro" id="IPR005324">
    <property type="entry name" value="Ribosomal_uS5_C"/>
</dbReference>
<dbReference type="GO" id="GO:1990904">
    <property type="term" value="C:ribonucleoprotein complex"/>
    <property type="evidence" value="ECO:0007669"/>
    <property type="project" value="UniProtKB-UniRule"/>
</dbReference>
<dbReference type="STRING" id="1246581.A0A2H9THI0"/>
<organism evidence="8 9">
    <name type="scientific">Paramicrosporidium saccamoebae</name>
    <dbReference type="NCBI Taxonomy" id="1246581"/>
    <lineage>
        <taxon>Eukaryota</taxon>
        <taxon>Fungi</taxon>
        <taxon>Fungi incertae sedis</taxon>
        <taxon>Cryptomycota</taxon>
        <taxon>Cryptomycota incertae sedis</taxon>
        <taxon>Paramicrosporidium</taxon>
    </lineage>
</organism>
<dbReference type="PANTHER" id="PTHR48277">
    <property type="entry name" value="MITOCHONDRIAL RIBOSOMAL PROTEIN S5"/>
    <property type="match status" value="1"/>
</dbReference>
<dbReference type="GO" id="GO:0003723">
    <property type="term" value="F:RNA binding"/>
    <property type="evidence" value="ECO:0007669"/>
    <property type="project" value="InterPro"/>
</dbReference>
<evidence type="ECO:0000256" key="1">
    <source>
        <dbReference type="ARBA" id="ARBA00008945"/>
    </source>
</evidence>
<dbReference type="AlphaFoldDB" id="A0A2H9THI0"/>
<dbReference type="GO" id="GO:0005737">
    <property type="term" value="C:cytoplasm"/>
    <property type="evidence" value="ECO:0007669"/>
    <property type="project" value="UniProtKB-ARBA"/>
</dbReference>
<dbReference type="GO" id="GO:0006412">
    <property type="term" value="P:translation"/>
    <property type="evidence" value="ECO:0007669"/>
    <property type="project" value="InterPro"/>
</dbReference>
<dbReference type="OrthoDB" id="309483at2759"/>
<sequence>MNSFLGRRLFPFRSIVSISGRNEFTVRHRQPGSDGPLSSTDTKPTAMRPTLLRHQRQTATPEVATNGEETINREAVRRKTSPLEAVANASSISGLVVRLLKMRVIKNMTKNGKYARFSSLVAVGNGRGAVGVSHSKAIAAADAVSKATKQATRLMEHFPRWQDRTLFHDDIVKFQATILIVRPAAPGAGRRCHPAISEICRCMGIKDISAKVHGSRHSMNVAEAFLMALRRQKTPEMVAQESGMRIIDVLKVYQEGCEELSRTLRSERYSTLDLKRQWNNQ</sequence>
<name>A0A2H9THI0_9FUNG</name>
<dbReference type="Pfam" id="PF03719">
    <property type="entry name" value="Ribosomal_S5_C"/>
    <property type="match status" value="1"/>
</dbReference>
<keyword evidence="9" id="KW-1185">Reference proteome</keyword>
<comment type="similarity">
    <text evidence="1 5">Belongs to the universal ribosomal protein uS5 family.</text>
</comment>
<dbReference type="EMBL" id="MTSL01000187">
    <property type="protein sequence ID" value="PJF17169.1"/>
    <property type="molecule type" value="Genomic_DNA"/>
</dbReference>
<evidence type="ECO:0000256" key="6">
    <source>
        <dbReference type="SAM" id="MobiDB-lite"/>
    </source>
</evidence>
<dbReference type="Pfam" id="PF00333">
    <property type="entry name" value="Ribosomal_S5"/>
    <property type="match status" value="1"/>
</dbReference>
<feature type="region of interest" description="Disordered" evidence="6">
    <location>
        <begin position="26"/>
        <end position="45"/>
    </location>
</feature>
<protein>
    <recommendedName>
        <fullName evidence="7">S5 DRBM domain-containing protein</fullName>
    </recommendedName>
</protein>
<feature type="domain" description="S5 DRBM" evidence="7">
    <location>
        <begin position="95"/>
        <end position="158"/>
    </location>
</feature>
<dbReference type="InterPro" id="IPR013810">
    <property type="entry name" value="Ribosomal_uS5_N"/>
</dbReference>
<evidence type="ECO:0000256" key="2">
    <source>
        <dbReference type="ARBA" id="ARBA00022980"/>
    </source>
</evidence>
<comment type="caution">
    <text evidence="8">The sequence shown here is derived from an EMBL/GenBank/DDBJ whole genome shotgun (WGS) entry which is preliminary data.</text>
</comment>
<dbReference type="GO" id="GO:0003735">
    <property type="term" value="F:structural constituent of ribosome"/>
    <property type="evidence" value="ECO:0007669"/>
    <property type="project" value="UniProtKB-UniRule"/>
</dbReference>
<evidence type="ECO:0000313" key="9">
    <source>
        <dbReference type="Proteomes" id="UP000240830"/>
    </source>
</evidence>
<dbReference type="SUPFAM" id="SSF54211">
    <property type="entry name" value="Ribosomal protein S5 domain 2-like"/>
    <property type="match status" value="1"/>
</dbReference>
<keyword evidence="3 4" id="KW-0687">Ribonucleoprotein</keyword>
<keyword evidence="2 4" id="KW-0689">Ribosomal protein</keyword>
<dbReference type="GO" id="GO:0005840">
    <property type="term" value="C:ribosome"/>
    <property type="evidence" value="ECO:0007669"/>
    <property type="project" value="UniProtKB-KW"/>
</dbReference>
<evidence type="ECO:0000313" key="8">
    <source>
        <dbReference type="EMBL" id="PJF17169.1"/>
    </source>
</evidence>
<reference evidence="8 9" key="1">
    <citation type="submission" date="2016-10" db="EMBL/GenBank/DDBJ databases">
        <title>The genome of Paramicrosporidium saccamoebae is the missing link in understanding Cryptomycota and Microsporidia evolution.</title>
        <authorList>
            <person name="Quandt C.A."/>
            <person name="Beaudet D."/>
            <person name="Corsaro D."/>
            <person name="Michel R."/>
            <person name="Corradi N."/>
            <person name="James T."/>
        </authorList>
    </citation>
    <scope>NUCLEOTIDE SEQUENCE [LARGE SCALE GENOMIC DNA]</scope>
    <source>
        <strain evidence="8 9">KSL3</strain>
    </source>
</reference>
<dbReference type="Proteomes" id="UP000240830">
    <property type="component" value="Unassembled WGS sequence"/>
</dbReference>
<gene>
    <name evidence="8" type="ORF">PSACC_03013</name>
</gene>
<evidence type="ECO:0000259" key="7">
    <source>
        <dbReference type="PROSITE" id="PS50881"/>
    </source>
</evidence>
<accession>A0A2H9THI0</accession>
<dbReference type="InterPro" id="IPR014721">
    <property type="entry name" value="Ribsml_uS5_D2-typ_fold_subgr"/>
</dbReference>
<dbReference type="FunFam" id="3.30.230.10:FF:000002">
    <property type="entry name" value="30S ribosomal protein S5"/>
    <property type="match status" value="1"/>
</dbReference>